<feature type="domain" description="Methyltransferase" evidence="1">
    <location>
        <begin position="117"/>
        <end position="269"/>
    </location>
</feature>
<protein>
    <recommendedName>
        <fullName evidence="1">Methyltransferase domain-containing protein</fullName>
    </recommendedName>
</protein>
<dbReference type="EMBL" id="OV651821">
    <property type="protein sequence ID" value="CAH1115396.1"/>
    <property type="molecule type" value="Genomic_DNA"/>
</dbReference>
<dbReference type="Proteomes" id="UP001153636">
    <property type="component" value="Chromosome 9"/>
</dbReference>
<organism evidence="2 3">
    <name type="scientific">Psylliodes chrysocephalus</name>
    <dbReference type="NCBI Taxonomy" id="3402493"/>
    <lineage>
        <taxon>Eukaryota</taxon>
        <taxon>Metazoa</taxon>
        <taxon>Ecdysozoa</taxon>
        <taxon>Arthropoda</taxon>
        <taxon>Hexapoda</taxon>
        <taxon>Insecta</taxon>
        <taxon>Pterygota</taxon>
        <taxon>Neoptera</taxon>
        <taxon>Endopterygota</taxon>
        <taxon>Coleoptera</taxon>
        <taxon>Polyphaga</taxon>
        <taxon>Cucujiformia</taxon>
        <taxon>Chrysomeloidea</taxon>
        <taxon>Chrysomelidae</taxon>
        <taxon>Galerucinae</taxon>
        <taxon>Alticini</taxon>
        <taxon>Psylliodes</taxon>
    </lineage>
</organism>
<proteinExistence type="predicted"/>
<dbReference type="Gene3D" id="3.40.50.150">
    <property type="entry name" value="Vaccinia Virus protein VP39"/>
    <property type="match status" value="1"/>
</dbReference>
<dbReference type="Pfam" id="PF13679">
    <property type="entry name" value="Methyltransf_32"/>
    <property type="match status" value="1"/>
</dbReference>
<evidence type="ECO:0000259" key="1">
    <source>
        <dbReference type="Pfam" id="PF13679"/>
    </source>
</evidence>
<dbReference type="PANTHER" id="PTHR12496">
    <property type="entry name" value="CGI-41 METHYLTRANSFERASE"/>
    <property type="match status" value="1"/>
</dbReference>
<dbReference type="InterPro" id="IPR052220">
    <property type="entry name" value="METTL25"/>
</dbReference>
<evidence type="ECO:0000313" key="2">
    <source>
        <dbReference type="EMBL" id="CAH1115396.1"/>
    </source>
</evidence>
<dbReference type="AlphaFoldDB" id="A0A9P0DAJ0"/>
<dbReference type="PANTHER" id="PTHR12496:SF2">
    <property type="entry name" value="METHYLTRANSFERASE-LIKE PROTEIN 25B"/>
    <property type="match status" value="1"/>
</dbReference>
<accession>A0A9P0DAJ0</accession>
<name>A0A9P0DAJ0_9CUCU</name>
<keyword evidence="3" id="KW-1185">Reference proteome</keyword>
<dbReference type="OrthoDB" id="5875367at2759"/>
<sequence length="445" mass="51416">MDQRSLQTRLEICYKVYELYSDILNSYVADYYVENHWNKLSTSWKQYFNNIEVNQLSNILNLGKPLDNQMYPLTLLCLRNIITKYTLSRKMVTPISVSPSVIDNKFMNFFWKNVKLKKRHEIDVMSKLCYDLAIKTKCFHIVDIGSGLGHLSRMLSYGYGFSVCTFEAVDALTNLATAMDTNFEETLNKRNIKHKSTFRTVHINKKISTELIKTEFLNLVIQAFKKNIKFGLVGLHPCGDLGTLLLKLYTHCPNIVYINIASCCYMKITLEPLDEAYFPLSQFCKNKHMTLSYLSCEIACHAIENYSEKLKNAEEYQKLKIHSYRAALEDILVTADPNLRHSMICGAKCDKNLTFKKYVEKVCDKLHIIADEKILLYENIVNNTWNKVVSFYSVRLLLAPVVENIVLLDRLLYVLESGSFCKILPVFDCNISPRNQVLSGVKIKK</sequence>
<evidence type="ECO:0000313" key="3">
    <source>
        <dbReference type="Proteomes" id="UP001153636"/>
    </source>
</evidence>
<gene>
    <name evidence="2" type="ORF">PSYICH_LOCUS15072</name>
</gene>
<dbReference type="InterPro" id="IPR025714">
    <property type="entry name" value="Methyltranfer_dom"/>
</dbReference>
<reference evidence="2" key="1">
    <citation type="submission" date="2022-01" db="EMBL/GenBank/DDBJ databases">
        <authorList>
            <person name="King R."/>
        </authorList>
    </citation>
    <scope>NUCLEOTIDE SEQUENCE</scope>
</reference>
<dbReference type="InterPro" id="IPR029063">
    <property type="entry name" value="SAM-dependent_MTases_sf"/>
</dbReference>